<evidence type="ECO:0000313" key="1">
    <source>
        <dbReference type="EMBL" id="CAB4195708.1"/>
    </source>
</evidence>
<gene>
    <name evidence="1" type="ORF">UFOVP1295_30</name>
</gene>
<accession>A0A6J5RPU5</accession>
<proteinExistence type="predicted"/>
<dbReference type="Gene3D" id="1.10.10.10">
    <property type="entry name" value="Winged helix-like DNA-binding domain superfamily/Winged helix DNA-binding domain"/>
    <property type="match status" value="1"/>
</dbReference>
<dbReference type="EMBL" id="LR797242">
    <property type="protein sequence ID" value="CAB4195708.1"/>
    <property type="molecule type" value="Genomic_DNA"/>
</dbReference>
<reference evidence="1" key="1">
    <citation type="submission" date="2020-05" db="EMBL/GenBank/DDBJ databases">
        <authorList>
            <person name="Chiriac C."/>
            <person name="Salcher M."/>
            <person name="Ghai R."/>
            <person name="Kavagutti S V."/>
        </authorList>
    </citation>
    <scope>NUCLEOTIDE SEQUENCE</scope>
</reference>
<dbReference type="SUPFAM" id="SSF46785">
    <property type="entry name" value="Winged helix' DNA-binding domain"/>
    <property type="match status" value="1"/>
</dbReference>
<organism evidence="1">
    <name type="scientific">uncultured Caudovirales phage</name>
    <dbReference type="NCBI Taxonomy" id="2100421"/>
    <lineage>
        <taxon>Viruses</taxon>
        <taxon>Duplodnaviria</taxon>
        <taxon>Heunggongvirae</taxon>
        <taxon>Uroviricota</taxon>
        <taxon>Caudoviricetes</taxon>
        <taxon>Peduoviridae</taxon>
        <taxon>Maltschvirus</taxon>
        <taxon>Maltschvirus maltsch</taxon>
    </lineage>
</organism>
<dbReference type="InterPro" id="IPR036388">
    <property type="entry name" value="WH-like_DNA-bd_sf"/>
</dbReference>
<sequence length="180" mass="20326">MSKVLDKKYIDSHFRGETWLVMSHLLEQKGVPISTNKIADCTGVDRGNVSSRLCVMRAIGAVTSTVNTENPRQFMWVLNPTIPTRYRKRTKAKVNTNGKTYAEVKAIRAKIQTEAGLERALNAWDADYKAYMNAEPRVIEVPTKPNPTKGKIGVLLELIDAWKIPYAEATEILHILTKRE</sequence>
<name>A0A6J5RPU5_9CAUD</name>
<protein>
    <submittedName>
        <fullName evidence="1">Uncharacterized protein</fullName>
    </submittedName>
</protein>
<dbReference type="InterPro" id="IPR036390">
    <property type="entry name" value="WH_DNA-bd_sf"/>
</dbReference>